<evidence type="ECO:0000256" key="6">
    <source>
        <dbReference type="ARBA" id="ARBA00023065"/>
    </source>
</evidence>
<feature type="transmembrane region" description="Helical" evidence="11">
    <location>
        <begin position="100"/>
        <end position="119"/>
    </location>
</feature>
<evidence type="ECO:0000256" key="9">
    <source>
        <dbReference type="ARBA" id="ARBA00035120"/>
    </source>
</evidence>
<dbReference type="STRING" id="1914305.BLW93_03945"/>
<keyword evidence="11" id="KW-0479">Metal-binding</keyword>
<feature type="binding site" evidence="11">
    <location>
        <position position="75"/>
    </location>
    <ligand>
        <name>Na(+)</name>
        <dbReference type="ChEBI" id="CHEBI:29101"/>
        <note>structural</note>
    </ligand>
</feature>
<keyword evidence="5 11" id="KW-1133">Transmembrane helix</keyword>
<organism evidence="12 13">
    <name type="scientific">Desulfurobacterium indicum</name>
    <dbReference type="NCBI Taxonomy" id="1914305"/>
    <lineage>
        <taxon>Bacteria</taxon>
        <taxon>Pseudomonadati</taxon>
        <taxon>Aquificota</taxon>
        <taxon>Aquificia</taxon>
        <taxon>Desulfurobacteriales</taxon>
        <taxon>Desulfurobacteriaceae</taxon>
        <taxon>Desulfurobacterium</taxon>
    </lineage>
</organism>
<evidence type="ECO:0000256" key="11">
    <source>
        <dbReference type="HAMAP-Rule" id="MF_00454"/>
    </source>
</evidence>
<comment type="activity regulation">
    <text evidence="11">Na(+) is not transported, but it plays an essential structural role and its presence is essential for fluoride channel function.</text>
</comment>
<keyword evidence="4 11" id="KW-0812">Transmembrane</keyword>
<comment type="catalytic activity">
    <reaction evidence="10">
        <text>fluoride(in) = fluoride(out)</text>
        <dbReference type="Rhea" id="RHEA:76159"/>
        <dbReference type="ChEBI" id="CHEBI:17051"/>
    </reaction>
    <physiologicalReaction direction="left-to-right" evidence="10">
        <dbReference type="Rhea" id="RHEA:76160"/>
    </physiologicalReaction>
</comment>
<accession>A0A1R1MLL8</accession>
<feature type="binding site" evidence="11">
    <location>
        <position position="72"/>
    </location>
    <ligand>
        <name>Na(+)</name>
        <dbReference type="ChEBI" id="CHEBI:29101"/>
        <note>structural</note>
    </ligand>
</feature>
<comment type="function">
    <text evidence="11">Fluoride-specific ion channel. Important for reducing fluoride concentration in the cell, thus reducing its toxicity.</text>
</comment>
<dbReference type="Proteomes" id="UP000187408">
    <property type="component" value="Unassembled WGS sequence"/>
</dbReference>
<reference evidence="12 13" key="1">
    <citation type="submission" date="2016-10" db="EMBL/GenBank/DDBJ databases">
        <title>Genome sequence of a sulfur-reducing bacterium Desulfurobacterium indicum K6013.</title>
        <authorList>
            <person name="Cao J."/>
            <person name="Shao Z."/>
            <person name="Alain K."/>
            <person name="Jebbar M."/>
        </authorList>
    </citation>
    <scope>NUCLEOTIDE SEQUENCE [LARGE SCALE GENOMIC DNA]</scope>
    <source>
        <strain evidence="12 13">K6013</strain>
    </source>
</reference>
<sequence>MIFLYVGIGGFLGAISRFLIAGFVQKLTGSTFPFGTLTVNVLGSFIIGILAMLFKDIIAPEWKGFFITGFLGALTTFSSFSYETVALIQDGMLLQGIMNIVFNVSLCLTATVTGMYLYTRFLRVV</sequence>
<feature type="transmembrane region" description="Helical" evidence="11">
    <location>
        <begin position="66"/>
        <end position="88"/>
    </location>
</feature>
<feature type="transmembrane region" description="Helical" evidence="11">
    <location>
        <begin position="31"/>
        <end position="54"/>
    </location>
</feature>
<proteinExistence type="inferred from homology"/>
<dbReference type="GO" id="GO:0005886">
    <property type="term" value="C:plasma membrane"/>
    <property type="evidence" value="ECO:0007669"/>
    <property type="project" value="UniProtKB-SubCell"/>
</dbReference>
<keyword evidence="13" id="KW-1185">Reference proteome</keyword>
<evidence type="ECO:0000256" key="10">
    <source>
        <dbReference type="ARBA" id="ARBA00035585"/>
    </source>
</evidence>
<dbReference type="OrthoDB" id="9815830at2"/>
<dbReference type="HAMAP" id="MF_00454">
    <property type="entry name" value="FluC"/>
    <property type="match status" value="1"/>
</dbReference>
<dbReference type="PANTHER" id="PTHR28259:SF1">
    <property type="entry name" value="FLUORIDE EXPORT PROTEIN 1-RELATED"/>
    <property type="match status" value="1"/>
</dbReference>
<keyword evidence="2 11" id="KW-1003">Cell membrane</keyword>
<evidence type="ECO:0000256" key="4">
    <source>
        <dbReference type="ARBA" id="ARBA00022692"/>
    </source>
</evidence>
<keyword evidence="3" id="KW-0997">Cell inner membrane</keyword>
<dbReference type="GO" id="GO:0046872">
    <property type="term" value="F:metal ion binding"/>
    <property type="evidence" value="ECO:0007669"/>
    <property type="project" value="UniProtKB-KW"/>
</dbReference>
<dbReference type="InterPro" id="IPR003691">
    <property type="entry name" value="FluC"/>
</dbReference>
<comment type="similarity">
    <text evidence="9 11">Belongs to the fluoride channel Fluc/FEX (TC 1.A.43) family.</text>
</comment>
<dbReference type="GO" id="GO:0140114">
    <property type="term" value="P:cellular detoxification of fluoride"/>
    <property type="evidence" value="ECO:0007669"/>
    <property type="project" value="UniProtKB-UniRule"/>
</dbReference>
<dbReference type="Pfam" id="PF02537">
    <property type="entry name" value="CRCB"/>
    <property type="match status" value="1"/>
</dbReference>
<keyword evidence="8 11" id="KW-0407">Ion channel</keyword>
<evidence type="ECO:0000313" key="13">
    <source>
        <dbReference type="Proteomes" id="UP000187408"/>
    </source>
</evidence>
<gene>
    <name evidence="11" type="primary">fluC</name>
    <name evidence="11" type="synonym">crcB</name>
    <name evidence="12" type="ORF">BLW93_03945</name>
</gene>
<keyword evidence="11" id="KW-0813">Transport</keyword>
<dbReference type="NCBIfam" id="TIGR00494">
    <property type="entry name" value="crcB"/>
    <property type="match status" value="1"/>
</dbReference>
<evidence type="ECO:0000256" key="2">
    <source>
        <dbReference type="ARBA" id="ARBA00022475"/>
    </source>
</evidence>
<dbReference type="PANTHER" id="PTHR28259">
    <property type="entry name" value="FLUORIDE EXPORT PROTEIN 1-RELATED"/>
    <property type="match status" value="1"/>
</dbReference>
<evidence type="ECO:0000256" key="8">
    <source>
        <dbReference type="ARBA" id="ARBA00023303"/>
    </source>
</evidence>
<keyword evidence="11" id="KW-0915">Sodium</keyword>
<keyword evidence="6 11" id="KW-0406">Ion transport</keyword>
<protein>
    <recommendedName>
        <fullName evidence="11">Fluoride-specific ion channel FluC</fullName>
    </recommendedName>
</protein>
<comment type="caution">
    <text evidence="12">The sequence shown here is derived from an EMBL/GenBank/DDBJ whole genome shotgun (WGS) entry which is preliminary data.</text>
</comment>
<evidence type="ECO:0000256" key="1">
    <source>
        <dbReference type="ARBA" id="ARBA00004651"/>
    </source>
</evidence>
<evidence type="ECO:0000256" key="7">
    <source>
        <dbReference type="ARBA" id="ARBA00023136"/>
    </source>
</evidence>
<dbReference type="RefSeq" id="WP_076712815.1">
    <property type="nucleotide sequence ID" value="NZ_MOEN01000011.1"/>
</dbReference>
<evidence type="ECO:0000256" key="3">
    <source>
        <dbReference type="ARBA" id="ARBA00022519"/>
    </source>
</evidence>
<evidence type="ECO:0000256" key="5">
    <source>
        <dbReference type="ARBA" id="ARBA00022989"/>
    </source>
</evidence>
<dbReference type="AlphaFoldDB" id="A0A1R1MLL8"/>
<keyword evidence="7 11" id="KW-0472">Membrane</keyword>
<dbReference type="GO" id="GO:0062054">
    <property type="term" value="F:fluoride channel activity"/>
    <property type="evidence" value="ECO:0007669"/>
    <property type="project" value="UniProtKB-UniRule"/>
</dbReference>
<dbReference type="EMBL" id="MOEN01000011">
    <property type="protein sequence ID" value="OMH40649.1"/>
    <property type="molecule type" value="Genomic_DNA"/>
</dbReference>
<comment type="subcellular location">
    <subcellularLocation>
        <location evidence="1 11">Cell membrane</location>
        <topology evidence="1 11">Multi-pass membrane protein</topology>
    </subcellularLocation>
</comment>
<feature type="transmembrane region" description="Helical" evidence="11">
    <location>
        <begin position="6"/>
        <end position="24"/>
    </location>
</feature>
<name>A0A1R1MLL8_9BACT</name>
<evidence type="ECO:0000313" key="12">
    <source>
        <dbReference type="EMBL" id="OMH40649.1"/>
    </source>
</evidence>